<evidence type="ECO:0000313" key="4">
    <source>
        <dbReference type="Proteomes" id="UP000323039"/>
    </source>
</evidence>
<dbReference type="InterPro" id="IPR008979">
    <property type="entry name" value="Galactose-bd-like_sf"/>
</dbReference>
<dbReference type="EMBL" id="VSJJ01000015">
    <property type="protein sequence ID" value="KAA0963200.1"/>
    <property type="molecule type" value="Genomic_DNA"/>
</dbReference>
<reference evidence="3 4" key="1">
    <citation type="submission" date="2019-08" db="EMBL/GenBank/DDBJ databases">
        <title>Genome sequence and analysis of Streptococcus cristatus strain S22 isolated from throat swab of children scarlet fever in Hangzhou, China.</title>
        <authorList>
            <person name="Huang Y."/>
            <person name="Xie L."/>
        </authorList>
    </citation>
    <scope>NUCLEOTIDE SEQUENCE [LARGE SCALE GENOMIC DNA]</scope>
    <source>
        <strain evidence="3 4">S22</strain>
    </source>
</reference>
<feature type="domain" description="Tail spike" evidence="2">
    <location>
        <begin position="112"/>
        <end position="326"/>
    </location>
</feature>
<evidence type="ECO:0000313" key="3">
    <source>
        <dbReference type="EMBL" id="KAA0963200.1"/>
    </source>
</evidence>
<evidence type="ECO:0000259" key="2">
    <source>
        <dbReference type="Pfam" id="PF06605"/>
    </source>
</evidence>
<feature type="coiled-coil region" evidence="1">
    <location>
        <begin position="367"/>
        <end position="395"/>
    </location>
</feature>
<comment type="caution">
    <text evidence="3">The sequence shown here is derived from an EMBL/GenBank/DDBJ whole genome shotgun (WGS) entry which is preliminary data.</text>
</comment>
<organism evidence="3 4">
    <name type="scientific">Streptococcus cristatus</name>
    <dbReference type="NCBI Taxonomy" id="45634"/>
    <lineage>
        <taxon>Bacteria</taxon>
        <taxon>Bacillati</taxon>
        <taxon>Bacillota</taxon>
        <taxon>Bacilli</taxon>
        <taxon>Lactobacillales</taxon>
        <taxon>Streptococcaceae</taxon>
        <taxon>Streptococcus</taxon>
    </lineage>
</organism>
<gene>
    <name evidence="3" type="ORF">FXF62_10225</name>
</gene>
<dbReference type="Gene3D" id="2.60.120.260">
    <property type="entry name" value="Galactose-binding domain-like"/>
    <property type="match status" value="1"/>
</dbReference>
<proteinExistence type="predicted"/>
<accession>A0A5B0DC91</accession>
<evidence type="ECO:0000256" key="1">
    <source>
        <dbReference type="SAM" id="Coils"/>
    </source>
</evidence>
<protein>
    <recommendedName>
        <fullName evidence="2">Tail spike domain-containing protein</fullName>
    </recommendedName>
</protein>
<dbReference type="RefSeq" id="WP_149518647.1">
    <property type="nucleotide sequence ID" value="NZ_VSJJ01000015.1"/>
</dbReference>
<dbReference type="Proteomes" id="UP000323039">
    <property type="component" value="Unassembled WGS sequence"/>
</dbReference>
<dbReference type="NCBIfam" id="TIGR01665">
    <property type="entry name" value="put_anti_recept"/>
    <property type="match status" value="1"/>
</dbReference>
<dbReference type="InterPro" id="IPR010572">
    <property type="entry name" value="Tail_dom"/>
</dbReference>
<keyword evidence="1" id="KW-0175">Coiled coil</keyword>
<name>A0A5B0DC91_STRCR</name>
<dbReference type="InterPro" id="IPR007119">
    <property type="entry name" value="Phage_tail_spike_N"/>
</dbReference>
<dbReference type="SUPFAM" id="SSF49785">
    <property type="entry name" value="Galactose-binding domain-like"/>
    <property type="match status" value="1"/>
</dbReference>
<sequence>MIYLKEGNTPLNAAWADEIYQEGNSTYQLTFKYPLNNDKWKLLTEETKLISDDLDGEQEFTIFEIVKEQGYVTVYANQVATLLNYHSISSINVDRVAGNVVMTALAGAILRDCPFSFYSDITDKHTFNAANISVMDALIKEKHSIVGQWGGDLVRDKYQVSLLKNGGSETEALFMYKKNMRSPQQTTSTKELRTRIHFRKKIEVGEGDNRKEQWLRVTVDSPLINKYKHIYEADMEVTDEDVKDLASLTKYGEQYYRTTLCDMIEDSLELDVAGVGDVPVKIFDIVSVYHEQFGIDVRKKITKYRYSPMGKKLKSVGFGTIQQTLGGALNAMVSDLVKAETAIIEQDFEVKLEKELKNADKVFDQKMNQMEQSLSDEIEQARAKAEEVKASMTEQLTLKINQSKSEVTEQLKSDFDRKLATAQNDLAGVRTNLTQAQSQLTSNIAQIRSDVGNIRTKQGQHETEISKQVAALNATKTELAGVKSAQATYEQSTQRRLAELANVADGKASKSELTQTAEELKSRIASVSVGGVNLLKGTKDFSGSWINIGHWTRETEKYKGLTVMSRAGSWIGLSQPFEAKKGETYTFSFYIKSSAENDQANVYFVHNSANPQARVSLNVSSLVISNEWQRLVVTFKITESGFILPRIERFNADNRVYVAGLKLEHGTIATDYSENTEDQDERVTAIESTFKQRADSLEAGVSSLREGLKTKADSSALTLLSDSIKQSVKSLETDTQNKLDSKLSTTEFEVQAGSIRQEILNATKDKADKALITAEAGKLREELASLSVGGRNLMGVFNTTPVKASFGAETYRFEAKTTRNTTRPTLQLQFRWDDGTYSGVVWISQEGSFRKPFKISKPYSELRIKFNCNKEDAVLLFKGDKFVELNTDYLFTGNLLNLSPNDSVADFLKIEKATIPSSWSPALEDTEGLITEAKAVFERTAQGLRTDLSAVQAYVNADGTRTEALRTYSHEETARQLTAERKLIEAGYVGKATYAEDVKGISRRFEELKISSETKLAEYRQTVDGQFATISSQIGESLKKTDISITPGQIVLGTGKVVNGQTLASLFVQNPESMQAITKLMRITGDLIVDGSITGRDLAAGAITTPHLAAGAVTAEVLGANAVTADKVKADDALLEKLTAGEALLRKLMAKDAFINRLQSIDFTAEQVKGGMLRSIDGSLTFDLNKNTLIMSSNTAAIKRVLPGHPTQFMRYETERKGNVDYTRTIIGSNRNGSEKFDSVTFAGLVVENSNKAGIEDSLRLYGDNTYLRHAQGDVGWNINAVTQRMTPATWQKESAIWARNFVVPKHRNPNGRDWVKLEESVAALWRLWEHASGNQVTMTGAMRDKVRELFQNYGYNYGIS</sequence>
<dbReference type="Pfam" id="PF06605">
    <property type="entry name" value="Prophage_tail"/>
    <property type="match status" value="1"/>
</dbReference>